<proteinExistence type="predicted"/>
<dbReference type="EMBL" id="BMAU01021178">
    <property type="protein sequence ID" value="GFX94534.1"/>
    <property type="molecule type" value="Genomic_DNA"/>
</dbReference>
<sequence>MAIEVVLDKRRIVAYRNGGLSFKEVGQPAGQKEATLCGYIIARCRRKQWPDGADHTLYIVSLPVKIGGL</sequence>
<comment type="caution">
    <text evidence="1">The sequence shown here is derived from an EMBL/GenBank/DDBJ whole genome shotgun (WGS) entry which is preliminary data.</text>
</comment>
<name>A0A8X6RL15_TRICX</name>
<accession>A0A8X6RL15</accession>
<evidence type="ECO:0000313" key="2">
    <source>
        <dbReference type="Proteomes" id="UP000887159"/>
    </source>
</evidence>
<reference evidence="1" key="1">
    <citation type="submission" date="2020-08" db="EMBL/GenBank/DDBJ databases">
        <title>Multicomponent nature underlies the extraordinary mechanical properties of spider dragline silk.</title>
        <authorList>
            <person name="Kono N."/>
            <person name="Nakamura H."/>
            <person name="Mori M."/>
            <person name="Yoshida Y."/>
            <person name="Ohtoshi R."/>
            <person name="Malay A.D."/>
            <person name="Moran D.A.P."/>
            <person name="Tomita M."/>
            <person name="Numata K."/>
            <person name="Arakawa K."/>
        </authorList>
    </citation>
    <scope>NUCLEOTIDE SEQUENCE</scope>
</reference>
<organism evidence="1 2">
    <name type="scientific">Trichonephila clavipes</name>
    <name type="common">Golden silk orbweaver</name>
    <name type="synonym">Nephila clavipes</name>
    <dbReference type="NCBI Taxonomy" id="2585209"/>
    <lineage>
        <taxon>Eukaryota</taxon>
        <taxon>Metazoa</taxon>
        <taxon>Ecdysozoa</taxon>
        <taxon>Arthropoda</taxon>
        <taxon>Chelicerata</taxon>
        <taxon>Arachnida</taxon>
        <taxon>Araneae</taxon>
        <taxon>Araneomorphae</taxon>
        <taxon>Entelegynae</taxon>
        <taxon>Araneoidea</taxon>
        <taxon>Nephilidae</taxon>
        <taxon>Trichonephila</taxon>
    </lineage>
</organism>
<dbReference type="Proteomes" id="UP000887159">
    <property type="component" value="Unassembled WGS sequence"/>
</dbReference>
<dbReference type="AlphaFoldDB" id="A0A8X6RL15"/>
<gene>
    <name evidence="1" type="ORF">TNCV_3087631</name>
</gene>
<evidence type="ECO:0000313" key="1">
    <source>
        <dbReference type="EMBL" id="GFX94534.1"/>
    </source>
</evidence>
<protein>
    <submittedName>
        <fullName evidence="1">Uncharacterized protein</fullName>
    </submittedName>
</protein>
<keyword evidence="2" id="KW-1185">Reference proteome</keyword>